<evidence type="ECO:0000256" key="1">
    <source>
        <dbReference type="ARBA" id="ARBA00004496"/>
    </source>
</evidence>
<feature type="compositionally biased region" description="Basic and acidic residues" evidence="8">
    <location>
        <begin position="859"/>
        <end position="878"/>
    </location>
</feature>
<proteinExistence type="inferred from homology"/>
<feature type="coiled-coil region" evidence="7">
    <location>
        <begin position="780"/>
        <end position="807"/>
    </location>
</feature>
<dbReference type="Gene3D" id="3.40.850.10">
    <property type="entry name" value="Kinesin motor domain"/>
    <property type="match status" value="1"/>
</dbReference>
<evidence type="ECO:0000256" key="3">
    <source>
        <dbReference type="ARBA" id="ARBA00022741"/>
    </source>
</evidence>
<dbReference type="Pfam" id="PF00225">
    <property type="entry name" value="Kinesin"/>
    <property type="match status" value="1"/>
</dbReference>
<reference evidence="10" key="1">
    <citation type="submission" date="2021-05" db="EMBL/GenBank/DDBJ databases">
        <title>The genome of the haptophyte Pavlova lutheri (Diacronema luteri, Pavlovales) - a model for lipid biosynthesis in eukaryotic algae.</title>
        <authorList>
            <person name="Hulatt C.J."/>
            <person name="Posewitz M.C."/>
        </authorList>
    </citation>
    <scope>NUCLEOTIDE SEQUENCE</scope>
    <source>
        <strain evidence="10">NIVA-4/92</strain>
    </source>
</reference>
<feature type="region of interest" description="Disordered" evidence="8">
    <location>
        <begin position="1299"/>
        <end position="1320"/>
    </location>
</feature>
<feature type="region of interest" description="Disordered" evidence="8">
    <location>
        <begin position="94"/>
        <end position="122"/>
    </location>
</feature>
<dbReference type="SUPFAM" id="SSF52540">
    <property type="entry name" value="P-loop containing nucleoside triphosphate hydrolases"/>
    <property type="match status" value="1"/>
</dbReference>
<gene>
    <name evidence="10" type="ORF">KFE25_009863</name>
</gene>
<dbReference type="GO" id="GO:0008017">
    <property type="term" value="F:microtubule binding"/>
    <property type="evidence" value="ECO:0007669"/>
    <property type="project" value="InterPro"/>
</dbReference>
<dbReference type="PANTHER" id="PTHR47969:SF15">
    <property type="entry name" value="CHROMOSOME-ASSOCIATED KINESIN KIF4A-RELATED"/>
    <property type="match status" value="1"/>
</dbReference>
<dbReference type="CDD" id="cd00106">
    <property type="entry name" value="KISc"/>
    <property type="match status" value="1"/>
</dbReference>
<dbReference type="GO" id="GO:0051231">
    <property type="term" value="P:spindle elongation"/>
    <property type="evidence" value="ECO:0007669"/>
    <property type="project" value="TreeGrafter"/>
</dbReference>
<comment type="similarity">
    <text evidence="6">Belongs to the TRAFAC class myosin-kinesin ATPase superfamily. Kinesin family.</text>
</comment>
<feature type="compositionally biased region" description="Low complexity" evidence="8">
    <location>
        <begin position="1089"/>
        <end position="1104"/>
    </location>
</feature>
<dbReference type="GO" id="GO:0005875">
    <property type="term" value="C:microtubule associated complex"/>
    <property type="evidence" value="ECO:0007669"/>
    <property type="project" value="TreeGrafter"/>
</dbReference>
<keyword evidence="3 6" id="KW-0547">Nucleotide-binding</keyword>
<dbReference type="GO" id="GO:0007018">
    <property type="term" value="P:microtubule-based movement"/>
    <property type="evidence" value="ECO:0007669"/>
    <property type="project" value="InterPro"/>
</dbReference>
<evidence type="ECO:0000256" key="5">
    <source>
        <dbReference type="ARBA" id="ARBA00023054"/>
    </source>
</evidence>
<dbReference type="OMA" id="AREPATY"/>
<dbReference type="InterPro" id="IPR019821">
    <property type="entry name" value="Kinesin_motor_CS"/>
</dbReference>
<dbReference type="PROSITE" id="PS50067">
    <property type="entry name" value="KINESIN_MOTOR_2"/>
    <property type="match status" value="1"/>
</dbReference>
<dbReference type="Proteomes" id="UP000751190">
    <property type="component" value="Unassembled WGS sequence"/>
</dbReference>
<dbReference type="PROSITE" id="PS00411">
    <property type="entry name" value="KINESIN_MOTOR_1"/>
    <property type="match status" value="1"/>
</dbReference>
<keyword evidence="2" id="KW-0963">Cytoplasm</keyword>
<accession>A0A8J6C6U9</accession>
<comment type="caution">
    <text evidence="10">The sequence shown here is derived from an EMBL/GenBank/DDBJ whole genome shotgun (WGS) entry which is preliminary data.</text>
</comment>
<feature type="region of interest" description="Disordered" evidence="8">
    <location>
        <begin position="1020"/>
        <end position="1040"/>
    </location>
</feature>
<protein>
    <recommendedName>
        <fullName evidence="9">Kinesin motor domain-containing protein</fullName>
    </recommendedName>
</protein>
<feature type="compositionally biased region" description="Basic and acidic residues" evidence="8">
    <location>
        <begin position="106"/>
        <end position="118"/>
    </location>
</feature>
<evidence type="ECO:0000313" key="11">
    <source>
        <dbReference type="Proteomes" id="UP000751190"/>
    </source>
</evidence>
<feature type="compositionally biased region" description="Basic residues" evidence="8">
    <location>
        <begin position="170"/>
        <end position="179"/>
    </location>
</feature>
<feature type="compositionally biased region" description="Gly residues" evidence="8">
    <location>
        <begin position="1020"/>
        <end position="1039"/>
    </location>
</feature>
<name>A0A8J6C6U9_DIALT</name>
<dbReference type="InterPro" id="IPR027640">
    <property type="entry name" value="Kinesin-like_fam"/>
</dbReference>
<evidence type="ECO:0000313" key="10">
    <source>
        <dbReference type="EMBL" id="KAG8457103.1"/>
    </source>
</evidence>
<feature type="region of interest" description="Disordered" evidence="8">
    <location>
        <begin position="852"/>
        <end position="878"/>
    </location>
</feature>
<evidence type="ECO:0000256" key="4">
    <source>
        <dbReference type="ARBA" id="ARBA00022840"/>
    </source>
</evidence>
<evidence type="ECO:0000259" key="9">
    <source>
        <dbReference type="PROSITE" id="PS50067"/>
    </source>
</evidence>
<feature type="binding site" evidence="6">
    <location>
        <begin position="369"/>
        <end position="376"/>
    </location>
    <ligand>
        <name>ATP</name>
        <dbReference type="ChEBI" id="CHEBI:30616"/>
    </ligand>
</feature>
<feature type="compositionally biased region" description="Low complexity" evidence="8">
    <location>
        <begin position="1112"/>
        <end position="1133"/>
    </location>
</feature>
<evidence type="ECO:0000256" key="2">
    <source>
        <dbReference type="ARBA" id="ARBA00022490"/>
    </source>
</evidence>
<dbReference type="InterPro" id="IPR001752">
    <property type="entry name" value="Kinesin_motor_dom"/>
</dbReference>
<dbReference type="EMBL" id="JAGTXO010000083">
    <property type="protein sequence ID" value="KAG8457103.1"/>
    <property type="molecule type" value="Genomic_DNA"/>
</dbReference>
<keyword evidence="6" id="KW-0505">Motor protein</keyword>
<dbReference type="GO" id="GO:0007052">
    <property type="term" value="P:mitotic spindle organization"/>
    <property type="evidence" value="ECO:0007669"/>
    <property type="project" value="TreeGrafter"/>
</dbReference>
<feature type="region of interest" description="Disordered" evidence="8">
    <location>
        <begin position="237"/>
        <end position="267"/>
    </location>
</feature>
<keyword evidence="5 7" id="KW-0175">Coiled coil</keyword>
<organism evidence="10 11">
    <name type="scientific">Diacronema lutheri</name>
    <name type="common">Unicellular marine alga</name>
    <name type="synonym">Monochrysis lutheri</name>
    <dbReference type="NCBI Taxonomy" id="2081491"/>
    <lineage>
        <taxon>Eukaryota</taxon>
        <taxon>Haptista</taxon>
        <taxon>Haptophyta</taxon>
        <taxon>Pavlovophyceae</taxon>
        <taxon>Pavlovales</taxon>
        <taxon>Pavlovaceae</taxon>
        <taxon>Diacronema</taxon>
    </lineage>
</organism>
<keyword evidence="11" id="KW-1185">Reference proteome</keyword>
<dbReference type="PANTHER" id="PTHR47969">
    <property type="entry name" value="CHROMOSOME-ASSOCIATED KINESIN KIF4A-RELATED"/>
    <property type="match status" value="1"/>
</dbReference>
<dbReference type="GO" id="GO:0003777">
    <property type="term" value="F:microtubule motor activity"/>
    <property type="evidence" value="ECO:0007669"/>
    <property type="project" value="InterPro"/>
</dbReference>
<dbReference type="InterPro" id="IPR036961">
    <property type="entry name" value="Kinesin_motor_dom_sf"/>
</dbReference>
<keyword evidence="4 6" id="KW-0067">ATP-binding</keyword>
<evidence type="ECO:0000256" key="7">
    <source>
        <dbReference type="SAM" id="Coils"/>
    </source>
</evidence>
<dbReference type="InterPro" id="IPR027417">
    <property type="entry name" value="P-loop_NTPase"/>
</dbReference>
<dbReference type="PRINTS" id="PR00380">
    <property type="entry name" value="KINESINHEAVY"/>
</dbReference>
<comment type="subcellular location">
    <subcellularLocation>
        <location evidence="1">Cytoplasm</location>
    </subcellularLocation>
</comment>
<dbReference type="GO" id="GO:0005737">
    <property type="term" value="C:cytoplasm"/>
    <property type="evidence" value="ECO:0007669"/>
    <property type="project" value="UniProtKB-SubCell"/>
</dbReference>
<sequence>MEAHSGLAACAAAHLDTARTVARVTALSAQPTTSLQFVRLAEARVARTLGRATPCASRPALELCPDGADGGKSALDRCARRLVLLRRSSSFPAAAARPQWPTSKRSAGDDGKRVGARERRSRTLRAQAREVRFDRAVPFTCHVRYAALALAASQATQRESTRLVCDGGRHPQRALRRAPTRAQLDGEQVQRGDARPPATAARARAAERGSARPPTPTPYFRVPTDCVRHRREIRWAPTGKLGMPSGEVESSARRGGGAPNSGGDADVGTRVRVCVRLRPPRRGASDAAPAVASAHGASAARPLFERDAADPGTLVVRPPPGSADRPEREFNFDDVFMEDTPQERIFDSVCRPLCAHVLAGYNACCFAYGQTGSGKTYTIFGGRGDERGIVPRALEFLFAELQRRQRLMGATMRSSIFVSMVEHYLDALHDLGKAVKRARGEAGARGVAGGGGSSCGAEPPVQLPARARPVMSERERAAQAAALDAVRRAVRTEIREAPDGRVYAEGLTQLAVESIDGVMAIIDETSALRATHETLLNEVSSRSHTVFTLTLMQTNVASGQTLAGRLHLVDLAGSERVKKSGSEGQRLREALMINRSLSALGSVVVALNAGNRAAHVPYRDSKLTRMLQDSLGGNAYTTLLAAVNPAADHYDESANTLLFAARCQQVSNRPSINRAPDSNPQLAKVAQLQADLAALRAELALAHDAHGAQLRAQLAANGSAGGSAAVRAALAGAAAAAGGRPQTAGAAGEVGAVGLVASLRAAGLVPAAAGAPTDGAAAAVDAAERDAARLRAELGRERAAKQAALDELGARTTQLDGLRAELRARDAQVRAVAATSQALLAEQSALRSRTLSGALHGGPTDEQRAGAEQRADAAEAQQRELEAVRAELKAVRKAADAQLSVETAALLARAAHAEGRLAAEAAARAAEGREAVRLVAFLWNRLLGLCQTIEHVERGEYAVRLSANQRYRVDVPAHARAPPIELAQWPLLRALLSAHGGCAPDGQAHGGAGGGAVGGGAGGGAGSGGGGSGGGGSGGGGSGLLTQAQLAEMRPLPASVWLEPGCASAPLGSSSELSAGSTAARTLSRAQTPRGGAPAAHPGAWPGGTLAPSTPTPAGLLVGAGALPGHAWGAPRARAPPAPRARAQLPGTAQARAQQSELRSAADLLPAQAVRGADGAGSSMPASPDRASGAREPATYAWASDEAVRALSVAQLRDELLAWRRGTAPEASMAADTVGVWQAEQRARLEAEVLAELASHPVIAHIQKVEDERDRYRAAHRADTARLNEMRIALAAQKRLLDGREGREPTLGLQRSASARLAGA</sequence>
<dbReference type="SMART" id="SM00129">
    <property type="entry name" value="KISc"/>
    <property type="match status" value="1"/>
</dbReference>
<evidence type="ECO:0000256" key="6">
    <source>
        <dbReference type="PROSITE-ProRule" id="PRU00283"/>
    </source>
</evidence>
<dbReference type="OrthoDB" id="3176171at2759"/>
<feature type="region of interest" description="Disordered" evidence="8">
    <location>
        <begin position="1067"/>
        <end position="1157"/>
    </location>
</feature>
<dbReference type="GO" id="GO:0005524">
    <property type="term" value="F:ATP binding"/>
    <property type="evidence" value="ECO:0007669"/>
    <property type="project" value="UniProtKB-UniRule"/>
</dbReference>
<feature type="domain" description="Kinesin motor" evidence="9">
    <location>
        <begin position="270"/>
        <end position="666"/>
    </location>
</feature>
<evidence type="ECO:0000256" key="8">
    <source>
        <dbReference type="SAM" id="MobiDB-lite"/>
    </source>
</evidence>
<feature type="compositionally biased region" description="Polar residues" evidence="8">
    <location>
        <begin position="1067"/>
        <end position="1087"/>
    </location>
</feature>
<feature type="region of interest" description="Disordered" evidence="8">
    <location>
        <begin position="168"/>
        <end position="222"/>
    </location>
</feature>